<dbReference type="Proteomes" id="UP000023152">
    <property type="component" value="Unassembled WGS sequence"/>
</dbReference>
<dbReference type="GO" id="GO:0045944">
    <property type="term" value="P:positive regulation of transcription by RNA polymerase II"/>
    <property type="evidence" value="ECO:0007669"/>
    <property type="project" value="TreeGrafter"/>
</dbReference>
<dbReference type="EMBL" id="ASPP01009676">
    <property type="protein sequence ID" value="ETO23827.1"/>
    <property type="molecule type" value="Genomic_DNA"/>
</dbReference>
<evidence type="ECO:0000256" key="2">
    <source>
        <dbReference type="ARBA" id="ARBA00022737"/>
    </source>
</evidence>
<dbReference type="InterPro" id="IPR036420">
    <property type="entry name" value="BRCT_dom_sf"/>
</dbReference>
<evidence type="ECO:0000256" key="5">
    <source>
        <dbReference type="ARBA" id="ARBA00023242"/>
    </source>
</evidence>
<keyword evidence="5" id="KW-0539">Nucleus</keyword>
<evidence type="ECO:0000313" key="8">
    <source>
        <dbReference type="EMBL" id="ETO23827.1"/>
    </source>
</evidence>
<dbReference type="Gene3D" id="3.40.50.10190">
    <property type="entry name" value="BRCT domain"/>
    <property type="match status" value="2"/>
</dbReference>
<dbReference type="GO" id="GO:0004842">
    <property type="term" value="F:ubiquitin-protein transferase activity"/>
    <property type="evidence" value="ECO:0007669"/>
    <property type="project" value="TreeGrafter"/>
</dbReference>
<dbReference type="SMART" id="SM00292">
    <property type="entry name" value="BRCT"/>
    <property type="match status" value="2"/>
</dbReference>
<dbReference type="OrthoDB" id="6105938at2759"/>
<evidence type="ECO:0000313" key="9">
    <source>
        <dbReference type="Proteomes" id="UP000023152"/>
    </source>
</evidence>
<protein>
    <recommendedName>
        <fullName evidence="7">BRCT domain-containing protein</fullName>
    </recommendedName>
</protein>
<dbReference type="GO" id="GO:0000724">
    <property type="term" value="P:double-strand break repair via homologous recombination"/>
    <property type="evidence" value="ECO:0007669"/>
    <property type="project" value="TreeGrafter"/>
</dbReference>
<name>X6NER1_RETFI</name>
<feature type="region of interest" description="Disordered" evidence="6">
    <location>
        <begin position="1"/>
        <end position="24"/>
    </location>
</feature>
<dbReference type="PROSITE" id="PS50172">
    <property type="entry name" value="BRCT"/>
    <property type="match status" value="2"/>
</dbReference>
<comment type="caution">
    <text evidence="8">The sequence shown here is derived from an EMBL/GenBank/DDBJ whole genome shotgun (WGS) entry which is preliminary data.</text>
</comment>
<dbReference type="GO" id="GO:0005634">
    <property type="term" value="C:nucleus"/>
    <property type="evidence" value="ECO:0007669"/>
    <property type="project" value="UniProtKB-SubCell"/>
</dbReference>
<keyword evidence="2" id="KW-0677">Repeat</keyword>
<dbReference type="PANTHER" id="PTHR13763:SF0">
    <property type="entry name" value="BREAST CANCER TYPE 1 SUSCEPTIBILITY PROTEIN"/>
    <property type="match status" value="1"/>
</dbReference>
<evidence type="ECO:0000256" key="1">
    <source>
        <dbReference type="ARBA" id="ARBA00004123"/>
    </source>
</evidence>
<evidence type="ECO:0000259" key="7">
    <source>
        <dbReference type="PROSITE" id="PS50172"/>
    </source>
</evidence>
<dbReference type="PANTHER" id="PTHR13763">
    <property type="entry name" value="BREAST CANCER TYPE 1 SUSCEPTIBILITY PROTEIN BRCA1"/>
    <property type="match status" value="1"/>
</dbReference>
<dbReference type="InterPro" id="IPR031099">
    <property type="entry name" value="BRCA1-associated"/>
</dbReference>
<organism evidence="8 9">
    <name type="scientific">Reticulomyxa filosa</name>
    <dbReference type="NCBI Taxonomy" id="46433"/>
    <lineage>
        <taxon>Eukaryota</taxon>
        <taxon>Sar</taxon>
        <taxon>Rhizaria</taxon>
        <taxon>Retaria</taxon>
        <taxon>Foraminifera</taxon>
        <taxon>Monothalamids</taxon>
        <taxon>Reticulomyxidae</taxon>
        <taxon>Reticulomyxa</taxon>
    </lineage>
</organism>
<gene>
    <name evidence="8" type="ORF">RFI_13341</name>
</gene>
<comment type="subcellular location">
    <subcellularLocation>
        <location evidence="1">Nucleus</location>
    </subcellularLocation>
</comment>
<dbReference type="Pfam" id="PF16589">
    <property type="entry name" value="BRCT_2"/>
    <property type="match status" value="1"/>
</dbReference>
<evidence type="ECO:0000256" key="4">
    <source>
        <dbReference type="ARBA" id="ARBA00023204"/>
    </source>
</evidence>
<sequence length="218" mass="25098">MKNEKKKSKKDNEKNSGDSNDNNASQCATDWKEHMSDCIKCLNHMDRDNGHKVTEDLKDISNYTVVVSQTGARTMKVLIGLARATWIVTSEWIEQSFNEGKWLPPDAFQWSHYTKPLDESAEKTKKQTLFHGLRVHVRQGRENYNVFPTSAQLETLVELCGANVVMDDSCDYDYIISEKEIEPKIAGKNIRNKPIVSAQWLFDSLQHFERLPIDSYKI</sequence>
<evidence type="ECO:0000256" key="3">
    <source>
        <dbReference type="ARBA" id="ARBA00022763"/>
    </source>
</evidence>
<keyword evidence="4" id="KW-0234">DNA repair</keyword>
<dbReference type="AlphaFoldDB" id="X6NER1"/>
<dbReference type="OMA" id="MNHTRIE"/>
<accession>X6NER1</accession>
<proteinExistence type="predicted"/>
<dbReference type="InterPro" id="IPR001357">
    <property type="entry name" value="BRCT_dom"/>
</dbReference>
<keyword evidence="9" id="KW-1185">Reference proteome</keyword>
<feature type="domain" description="BRCT" evidence="7">
    <location>
        <begin position="50"/>
        <end position="110"/>
    </location>
</feature>
<dbReference type="Pfam" id="PF16770">
    <property type="entry name" value="RTT107_BRCT_5"/>
    <property type="match status" value="1"/>
</dbReference>
<keyword evidence="3" id="KW-0227">DNA damage</keyword>
<reference evidence="8 9" key="1">
    <citation type="journal article" date="2013" name="Curr. Biol.">
        <title>The Genome of the Foraminiferan Reticulomyxa filosa.</title>
        <authorList>
            <person name="Glockner G."/>
            <person name="Hulsmann N."/>
            <person name="Schleicher M."/>
            <person name="Noegel A.A."/>
            <person name="Eichinger L."/>
            <person name="Gallinger C."/>
            <person name="Pawlowski J."/>
            <person name="Sierra R."/>
            <person name="Euteneuer U."/>
            <person name="Pillet L."/>
            <person name="Moustafa A."/>
            <person name="Platzer M."/>
            <person name="Groth M."/>
            <person name="Szafranski K."/>
            <person name="Schliwa M."/>
        </authorList>
    </citation>
    <scope>NUCLEOTIDE SEQUENCE [LARGE SCALE GENOMIC DNA]</scope>
</reference>
<evidence type="ECO:0000256" key="6">
    <source>
        <dbReference type="SAM" id="MobiDB-lite"/>
    </source>
</evidence>
<dbReference type="SUPFAM" id="SSF52113">
    <property type="entry name" value="BRCT domain"/>
    <property type="match status" value="2"/>
</dbReference>
<feature type="domain" description="BRCT" evidence="7">
    <location>
        <begin position="125"/>
        <end position="218"/>
    </location>
</feature>